<dbReference type="InterPro" id="IPR023228">
    <property type="entry name" value="SAM_OH_AdoTrfase_N_sf"/>
</dbReference>
<evidence type="ECO:0000256" key="2">
    <source>
        <dbReference type="ARBA" id="ARBA00024035"/>
    </source>
</evidence>
<evidence type="ECO:0008006" key="7">
    <source>
        <dbReference type="Google" id="ProtNLM"/>
    </source>
</evidence>
<comment type="caution">
    <text evidence="5">The sequence shown here is derived from an EMBL/GenBank/DDBJ whole genome shotgun (WGS) entry which is preliminary data.</text>
</comment>
<evidence type="ECO:0000256" key="1">
    <source>
        <dbReference type="ARBA" id="ARBA00022691"/>
    </source>
</evidence>
<dbReference type="PANTHER" id="PTHR35092:SF1">
    <property type="entry name" value="CHLORINASE MJ1651"/>
    <property type="match status" value="1"/>
</dbReference>
<dbReference type="SUPFAM" id="SSF102522">
    <property type="entry name" value="Bacterial fluorinating enzyme, N-terminal domain"/>
    <property type="match status" value="1"/>
</dbReference>
<dbReference type="AlphaFoldDB" id="A0A4R3J8U5"/>
<gene>
    <name evidence="5" type="ORF">EDD55_108155</name>
</gene>
<feature type="domain" description="S-adenosyl-l-methionine hydroxide adenosyltransferase N-terminal" evidence="3">
    <location>
        <begin position="2"/>
        <end position="136"/>
    </location>
</feature>
<dbReference type="Gene3D" id="2.40.30.90">
    <property type="entry name" value="Bacterial fluorinating enzyme like"/>
    <property type="match status" value="1"/>
</dbReference>
<dbReference type="Proteomes" id="UP000295304">
    <property type="component" value="Unassembled WGS sequence"/>
</dbReference>
<dbReference type="RefSeq" id="WP_132939644.1">
    <property type="nucleotide sequence ID" value="NZ_CP119676.1"/>
</dbReference>
<feature type="domain" description="S-adenosyl-l-methionine hydroxide adenosyltransferase C-terminal" evidence="4">
    <location>
        <begin position="184"/>
        <end position="262"/>
    </location>
</feature>
<dbReference type="Gene3D" id="3.40.50.10790">
    <property type="entry name" value="S-adenosyl-l-methionine hydroxide adenosyltransferase, N-terminal"/>
    <property type="match status" value="1"/>
</dbReference>
<dbReference type="InterPro" id="IPR023227">
    <property type="entry name" value="SAM_OH_AdoTrfase_C_sf"/>
</dbReference>
<evidence type="ECO:0000259" key="3">
    <source>
        <dbReference type="Pfam" id="PF01887"/>
    </source>
</evidence>
<dbReference type="Pfam" id="PF01887">
    <property type="entry name" value="SAM_HAT_N"/>
    <property type="match status" value="1"/>
</dbReference>
<dbReference type="PIRSF" id="PIRSF006779">
    <property type="entry name" value="UCP006779"/>
    <property type="match status" value="1"/>
</dbReference>
<dbReference type="PANTHER" id="PTHR35092">
    <property type="entry name" value="CHLORINASE MJ1651"/>
    <property type="match status" value="1"/>
</dbReference>
<protein>
    <recommendedName>
        <fullName evidence="7">SAM-dependent chlorinase/fluorinase</fullName>
    </recommendedName>
</protein>
<comment type="similarity">
    <text evidence="2">Belongs to the SAM hydrolase / SAM-dependent halogenase family.</text>
</comment>
<dbReference type="Pfam" id="PF20257">
    <property type="entry name" value="SAM_HAT_C"/>
    <property type="match status" value="1"/>
</dbReference>
<dbReference type="InterPro" id="IPR002747">
    <property type="entry name" value="SAM_OH_AdoTrfase"/>
</dbReference>
<dbReference type="InterPro" id="IPR046470">
    <property type="entry name" value="SAM_HAT_C"/>
</dbReference>
<reference evidence="5 6" key="1">
    <citation type="submission" date="2019-03" db="EMBL/GenBank/DDBJ databases">
        <title>Genomic Encyclopedia of Type Strains, Phase IV (KMG-IV): sequencing the most valuable type-strain genomes for metagenomic binning, comparative biology and taxonomic classification.</title>
        <authorList>
            <person name="Goeker M."/>
        </authorList>
    </citation>
    <scope>NUCLEOTIDE SEQUENCE [LARGE SCALE GENOMIC DNA]</scope>
    <source>
        <strain evidence="5 6">DSM 101688</strain>
    </source>
</reference>
<dbReference type="SUPFAM" id="SSF101852">
    <property type="entry name" value="Bacterial fluorinating enzyme, C-terminal domain"/>
    <property type="match status" value="1"/>
</dbReference>
<keyword evidence="6" id="KW-1185">Reference proteome</keyword>
<dbReference type="InterPro" id="IPR046469">
    <property type="entry name" value="SAM_HAT_N"/>
</dbReference>
<dbReference type="OrthoDB" id="9792195at2"/>
<accession>A0A4R3J8U5</accession>
<organism evidence="5 6">
    <name type="scientific">Varunaivibrio sulfuroxidans</name>
    <dbReference type="NCBI Taxonomy" id="1773489"/>
    <lineage>
        <taxon>Bacteria</taxon>
        <taxon>Pseudomonadati</taxon>
        <taxon>Pseudomonadota</taxon>
        <taxon>Alphaproteobacteria</taxon>
        <taxon>Rhodospirillales</taxon>
        <taxon>Magnetovibrionaceae</taxon>
        <taxon>Varunaivibrio</taxon>
    </lineage>
</organism>
<evidence type="ECO:0000313" key="5">
    <source>
        <dbReference type="EMBL" id="TCS61353.1"/>
    </source>
</evidence>
<keyword evidence="1" id="KW-0949">S-adenosyl-L-methionine</keyword>
<name>A0A4R3J8U5_9PROT</name>
<sequence>MIYLFCDFGLPYTAEMRARIAQRAPGLWAEDLLVDAPAHDPRLSSKVLQGLTRDFPAGSIFVCVIDPGVGGARRPLVVRCDDHWFVGPDNGLFEYPMRAAQKDMQAWEIVWRPRNLSVTFHGRDLFAPVAGRLAKDISDGGGAMGADHNPRGVPPTPWGCATPGEAVDATGAIRRPDWPDDVFEIVYFDGFGNAFTGVRAKTLKPGGRLIVNGLSIPFHRTFSDVPESAPLVYENAYGMVEIAVNGGSAKDRLSLCLGDAVQLI</sequence>
<evidence type="ECO:0000313" key="6">
    <source>
        <dbReference type="Proteomes" id="UP000295304"/>
    </source>
</evidence>
<evidence type="ECO:0000259" key="4">
    <source>
        <dbReference type="Pfam" id="PF20257"/>
    </source>
</evidence>
<proteinExistence type="inferred from homology"/>
<dbReference type="EMBL" id="SLZW01000008">
    <property type="protein sequence ID" value="TCS61353.1"/>
    <property type="molecule type" value="Genomic_DNA"/>
</dbReference>